<keyword evidence="6 7" id="KW-0472">Membrane</keyword>
<dbReference type="InterPro" id="IPR050833">
    <property type="entry name" value="Poly_Biosynth_Transport"/>
</dbReference>
<feature type="transmembrane region" description="Helical" evidence="7">
    <location>
        <begin position="287"/>
        <end position="313"/>
    </location>
</feature>
<dbReference type="Pfam" id="PF13440">
    <property type="entry name" value="Polysacc_synt_3"/>
    <property type="match status" value="1"/>
</dbReference>
<keyword evidence="5 7" id="KW-1133">Transmembrane helix</keyword>
<dbReference type="RefSeq" id="WP_284388673.1">
    <property type="nucleotide sequence ID" value="NZ_BSNG01000001.1"/>
</dbReference>
<reference evidence="8" key="1">
    <citation type="journal article" date="2014" name="Int. J. Syst. Evol. Microbiol.">
        <title>Complete genome of a new Firmicutes species belonging to the dominant human colonic microbiota ('Ruminococcus bicirculans') reveals two chromosomes and a selective capacity to utilize plant glucans.</title>
        <authorList>
            <consortium name="NISC Comparative Sequencing Program"/>
            <person name="Wegmann U."/>
            <person name="Louis P."/>
            <person name="Goesmann A."/>
            <person name="Henrissat B."/>
            <person name="Duncan S.H."/>
            <person name="Flint H.J."/>
        </authorList>
    </citation>
    <scope>NUCLEOTIDE SEQUENCE</scope>
    <source>
        <strain evidence="8">NBRC 103855</strain>
    </source>
</reference>
<protein>
    <submittedName>
        <fullName evidence="8">Lipopolysaccharide biosynthesis protein</fullName>
    </submittedName>
</protein>
<dbReference type="PANTHER" id="PTHR30250:SF10">
    <property type="entry name" value="LIPOPOLYSACCHARIDE BIOSYNTHESIS PROTEIN WZXC"/>
    <property type="match status" value="1"/>
</dbReference>
<evidence type="ECO:0000256" key="3">
    <source>
        <dbReference type="ARBA" id="ARBA00022475"/>
    </source>
</evidence>
<comment type="caution">
    <text evidence="8">The sequence shown here is derived from an EMBL/GenBank/DDBJ whole genome shotgun (WGS) entry which is preliminary data.</text>
</comment>
<comment type="similarity">
    <text evidence="2">Belongs to the polysaccharide synthase family.</text>
</comment>
<proteinExistence type="inferred from homology"/>
<evidence type="ECO:0000313" key="8">
    <source>
        <dbReference type="EMBL" id="GLQ09152.1"/>
    </source>
</evidence>
<evidence type="ECO:0000256" key="4">
    <source>
        <dbReference type="ARBA" id="ARBA00022692"/>
    </source>
</evidence>
<dbReference type="PANTHER" id="PTHR30250">
    <property type="entry name" value="PST FAMILY PREDICTED COLANIC ACID TRANSPORTER"/>
    <property type="match status" value="1"/>
</dbReference>
<dbReference type="EMBL" id="BSNG01000001">
    <property type="protein sequence ID" value="GLQ09152.1"/>
    <property type="molecule type" value="Genomic_DNA"/>
</dbReference>
<feature type="transmembrane region" description="Helical" evidence="7">
    <location>
        <begin position="105"/>
        <end position="124"/>
    </location>
</feature>
<evidence type="ECO:0000256" key="2">
    <source>
        <dbReference type="ARBA" id="ARBA00007430"/>
    </source>
</evidence>
<keyword evidence="9" id="KW-1185">Reference proteome</keyword>
<evidence type="ECO:0000313" key="9">
    <source>
        <dbReference type="Proteomes" id="UP001161406"/>
    </source>
</evidence>
<name>A0ABQ5UAJ7_9HYPH</name>
<accession>A0ABQ5UAJ7</accession>
<keyword evidence="4 7" id="KW-0812">Transmembrane</keyword>
<reference evidence="8" key="2">
    <citation type="submission" date="2023-01" db="EMBL/GenBank/DDBJ databases">
        <title>Draft genome sequence of Devosia yakushimensis strain NBRC 103855.</title>
        <authorList>
            <person name="Sun Q."/>
            <person name="Mori K."/>
        </authorList>
    </citation>
    <scope>NUCLEOTIDE SEQUENCE</scope>
    <source>
        <strain evidence="8">NBRC 103855</strain>
    </source>
</reference>
<keyword evidence="3" id="KW-1003">Cell membrane</keyword>
<feature type="transmembrane region" description="Helical" evidence="7">
    <location>
        <begin position="442"/>
        <end position="464"/>
    </location>
</feature>
<organism evidence="8 9">
    <name type="scientific">Devosia yakushimensis</name>
    <dbReference type="NCBI Taxonomy" id="470028"/>
    <lineage>
        <taxon>Bacteria</taxon>
        <taxon>Pseudomonadati</taxon>
        <taxon>Pseudomonadota</taxon>
        <taxon>Alphaproteobacteria</taxon>
        <taxon>Hyphomicrobiales</taxon>
        <taxon>Devosiaceae</taxon>
        <taxon>Devosia</taxon>
    </lineage>
</organism>
<feature type="transmembrane region" description="Helical" evidence="7">
    <location>
        <begin position="203"/>
        <end position="224"/>
    </location>
</feature>
<feature type="transmembrane region" description="Helical" evidence="7">
    <location>
        <begin position="230"/>
        <end position="247"/>
    </location>
</feature>
<feature type="transmembrane region" description="Helical" evidence="7">
    <location>
        <begin position="319"/>
        <end position="340"/>
    </location>
</feature>
<evidence type="ECO:0000256" key="6">
    <source>
        <dbReference type="ARBA" id="ARBA00023136"/>
    </source>
</evidence>
<feature type="transmembrane region" description="Helical" evidence="7">
    <location>
        <begin position="144"/>
        <end position="163"/>
    </location>
</feature>
<feature type="transmembrane region" description="Helical" evidence="7">
    <location>
        <begin position="410"/>
        <end position="430"/>
    </location>
</feature>
<gene>
    <name evidence="8" type="ORF">GCM10007913_10840</name>
</gene>
<comment type="subcellular location">
    <subcellularLocation>
        <location evidence="1">Cell membrane</location>
        <topology evidence="1">Multi-pass membrane protein</topology>
    </subcellularLocation>
</comment>
<evidence type="ECO:0000256" key="7">
    <source>
        <dbReference type="SAM" id="Phobius"/>
    </source>
</evidence>
<feature type="transmembrane region" description="Helical" evidence="7">
    <location>
        <begin position="79"/>
        <end position="99"/>
    </location>
</feature>
<evidence type="ECO:0000256" key="1">
    <source>
        <dbReference type="ARBA" id="ARBA00004651"/>
    </source>
</evidence>
<evidence type="ECO:0000256" key="5">
    <source>
        <dbReference type="ARBA" id="ARBA00022989"/>
    </source>
</evidence>
<feature type="transmembrane region" description="Helical" evidence="7">
    <location>
        <begin position="39"/>
        <end position="58"/>
    </location>
</feature>
<feature type="transmembrane region" description="Helical" evidence="7">
    <location>
        <begin position="12"/>
        <end position="33"/>
    </location>
</feature>
<dbReference type="Proteomes" id="UP001161406">
    <property type="component" value="Unassembled WGS sequence"/>
</dbReference>
<sequence length="493" mass="52454">MSFAQKFRRSVAWSAVGSAGNNVISFLVFALVVRAVEPSVIGVMAVALVFVDMGKSFVSAGVPDLIVRQKVWNDSYAMMCFWLNLAAAGLSVLLMVRVIGPLAEIYFAPGTMIVLAALSSCFILDGLRVVPESRLRRAFDYKSLAWRGLSANLLSGVLGVSLALTGWGIWALVAQRISSSLLTTVFTFMVARWFPTTWGTLEGLLGVVGHAVGLVGAELLKLLSDRLPDLMLGLFLGPVGVAVYRVGARGFDALVQLTVTPVRSASLSAYAQQAHSGRLGDSVIKSLAVIAMLTFPLFFGAASVAPSFVVLAFGEQWRSSAVIMQILCAASPPVLLGAMLQSALSANHDTKLVFSLSAVSAATTFVTLLVAVPLFGLVGATAALAIRAYLGMMFNIAVTGPVVGMRPWPVVTVLLPALAGSAVMLTSVTALDRFALSSYPEIVALGASVLFGATLYLLIMTTIFREHTMQFMGEWIRRTPKLSKLTFARHVAR</sequence>